<dbReference type="STRING" id="639282.DEFDS_1320"/>
<dbReference type="HOGENOM" id="CLU_010194_2_10_0"/>
<dbReference type="FunFam" id="3.40.50.720:FF:000047">
    <property type="entry name" value="NADP-dependent L-serine/L-allo-threonine dehydrogenase"/>
    <property type="match status" value="1"/>
</dbReference>
<dbReference type="PROSITE" id="PS00061">
    <property type="entry name" value="ADH_SHORT"/>
    <property type="match status" value="1"/>
</dbReference>
<accession>D3PDW4</accession>
<dbReference type="GO" id="GO:0016616">
    <property type="term" value="F:oxidoreductase activity, acting on the CH-OH group of donors, NAD or NADP as acceptor"/>
    <property type="evidence" value="ECO:0007669"/>
    <property type="project" value="UniProtKB-ARBA"/>
</dbReference>
<dbReference type="InterPro" id="IPR002347">
    <property type="entry name" value="SDR_fam"/>
</dbReference>
<dbReference type="OrthoDB" id="9810734at2"/>
<gene>
    <name evidence="4" type="ordered locus">DEFDS_1320</name>
</gene>
<dbReference type="Proteomes" id="UP000001520">
    <property type="component" value="Chromosome"/>
</dbReference>
<dbReference type="AlphaFoldDB" id="D3PDW4"/>
<dbReference type="SUPFAM" id="SSF51735">
    <property type="entry name" value="NAD(P)-binding Rossmann-fold domains"/>
    <property type="match status" value="1"/>
</dbReference>
<protein>
    <submittedName>
        <fullName evidence="4">Short-chain dehydrogenase/reductase SDR</fullName>
    </submittedName>
</protein>
<evidence type="ECO:0000256" key="3">
    <source>
        <dbReference type="RuleBase" id="RU000363"/>
    </source>
</evidence>
<keyword evidence="2" id="KW-0560">Oxidoreductase</keyword>
<organism evidence="4 5">
    <name type="scientific">Deferribacter desulfuricans (strain DSM 14783 / JCM 11476 / NBRC 101012 / SSM1)</name>
    <dbReference type="NCBI Taxonomy" id="639282"/>
    <lineage>
        <taxon>Bacteria</taxon>
        <taxon>Pseudomonadati</taxon>
        <taxon>Deferribacterota</taxon>
        <taxon>Deferribacteres</taxon>
        <taxon>Deferribacterales</taxon>
        <taxon>Deferribacteraceae</taxon>
        <taxon>Deferribacter</taxon>
    </lineage>
</organism>
<dbReference type="eggNOG" id="COG4221">
    <property type="taxonomic scope" value="Bacteria"/>
</dbReference>
<dbReference type="PANTHER" id="PTHR43115:SF4">
    <property type="entry name" value="DEHYDROGENASE_REDUCTASE SDR FAMILY MEMBER 11"/>
    <property type="match status" value="1"/>
</dbReference>
<dbReference type="EMBL" id="AP011529">
    <property type="protein sequence ID" value="BAI80787.1"/>
    <property type="molecule type" value="Genomic_DNA"/>
</dbReference>
<dbReference type="InterPro" id="IPR036291">
    <property type="entry name" value="NAD(P)-bd_dom_sf"/>
</dbReference>
<evidence type="ECO:0000256" key="1">
    <source>
        <dbReference type="ARBA" id="ARBA00006484"/>
    </source>
</evidence>
<evidence type="ECO:0000256" key="2">
    <source>
        <dbReference type="ARBA" id="ARBA00023002"/>
    </source>
</evidence>
<name>D3PDW4_DEFDS</name>
<evidence type="ECO:0000313" key="4">
    <source>
        <dbReference type="EMBL" id="BAI80787.1"/>
    </source>
</evidence>
<evidence type="ECO:0000313" key="5">
    <source>
        <dbReference type="Proteomes" id="UP000001520"/>
    </source>
</evidence>
<dbReference type="PRINTS" id="PR00081">
    <property type="entry name" value="GDHRDH"/>
</dbReference>
<reference evidence="4 5" key="1">
    <citation type="journal article" date="2010" name="DNA Res.">
        <title>Bacterial lifestyle in a deep-sea hydrothermal vent chimney revealed by the genome sequence of the thermophilic bacterium Deferribacter desulfuricans SSM1.</title>
        <authorList>
            <person name="Takaki Y."/>
            <person name="Shimamura S."/>
            <person name="Nakagawa S."/>
            <person name="Fukuhara Y."/>
            <person name="Horikawa H."/>
            <person name="Ankai A."/>
            <person name="Harada T."/>
            <person name="Hosoyama A."/>
            <person name="Oguchi A."/>
            <person name="Fukui S."/>
            <person name="Fujita N."/>
            <person name="Takami H."/>
            <person name="Takai K."/>
        </authorList>
    </citation>
    <scope>NUCLEOTIDE SEQUENCE [LARGE SCALE GENOMIC DNA]</scope>
    <source>
        <strain evidence="5">DSM 14783 / JCM 11476 / NBRC 101012 / SSM1</strain>
    </source>
</reference>
<dbReference type="InterPro" id="IPR020904">
    <property type="entry name" value="Sc_DH/Rdtase_CS"/>
</dbReference>
<dbReference type="PANTHER" id="PTHR43115">
    <property type="entry name" value="DEHYDROGENASE/REDUCTASE SDR FAMILY MEMBER 11"/>
    <property type="match status" value="1"/>
</dbReference>
<keyword evidence="5" id="KW-1185">Reference proteome</keyword>
<dbReference type="CDD" id="cd05233">
    <property type="entry name" value="SDR_c"/>
    <property type="match status" value="1"/>
</dbReference>
<dbReference type="PRINTS" id="PR00080">
    <property type="entry name" value="SDRFAMILY"/>
</dbReference>
<sequence>MGRKVLITGASKGIGLSLAKLLLKKGDTLVLTARTMESSPHLKELEEISNNFYTINADLSKAEDIEKVYNFTKEKIGSIDILVNNAGRGIYAPLGTETAKSIKEILDLNVFAPIYLTNLFAEDLVANKGTIVNIASVAGRKGFAGLSTYCASKWAVVGFAESVRDELHSKGVRVITIEPGLVDTEWGENLPEQFINYKKSVDMLTPDDVANLIAYAVDAPSHVSLNEVLIRPTNQPR</sequence>
<comment type="similarity">
    <text evidence="1 3">Belongs to the short-chain dehydrogenases/reductases (SDR) family.</text>
</comment>
<dbReference type="Pfam" id="PF00106">
    <property type="entry name" value="adh_short"/>
    <property type="match status" value="1"/>
</dbReference>
<dbReference type="KEGG" id="ddf:DEFDS_1320"/>
<dbReference type="Gene3D" id="3.40.50.720">
    <property type="entry name" value="NAD(P)-binding Rossmann-like Domain"/>
    <property type="match status" value="1"/>
</dbReference>
<proteinExistence type="inferred from homology"/>